<dbReference type="PANTHER" id="PTHR30508">
    <property type="entry name" value="FES CLUSTER ASSEMBLY PROTEIN SUF"/>
    <property type="match status" value="1"/>
</dbReference>
<dbReference type="InterPro" id="IPR055346">
    <property type="entry name" value="Fe-S_cluster_assembly_SufBD"/>
</dbReference>
<dbReference type="EMBL" id="DSYK01000218">
    <property type="protein sequence ID" value="HGS21064.1"/>
    <property type="molecule type" value="Genomic_DNA"/>
</dbReference>
<comment type="caution">
    <text evidence="2">The sequence shown here is derived from an EMBL/GenBank/DDBJ whole genome shotgun (WGS) entry which is preliminary data.</text>
</comment>
<reference evidence="2" key="1">
    <citation type="journal article" date="2020" name="mSystems">
        <title>Genome- and Community-Level Interaction Insights into Carbon Utilization and Element Cycling Functions of Hydrothermarchaeota in Hydrothermal Sediment.</title>
        <authorList>
            <person name="Zhou Z."/>
            <person name="Liu Y."/>
            <person name="Xu W."/>
            <person name="Pan J."/>
            <person name="Luo Z.H."/>
            <person name="Li M."/>
        </authorList>
    </citation>
    <scope>NUCLEOTIDE SEQUENCE [LARGE SCALE GENOMIC DNA]</scope>
    <source>
        <strain evidence="2">SpSt-573</strain>
    </source>
</reference>
<dbReference type="Pfam" id="PF01458">
    <property type="entry name" value="SUFBD_core"/>
    <property type="match status" value="1"/>
</dbReference>
<dbReference type="SUPFAM" id="SSF101960">
    <property type="entry name" value="Stabilizer of iron transporter SufD"/>
    <property type="match status" value="1"/>
</dbReference>
<dbReference type="InterPro" id="IPR000825">
    <property type="entry name" value="SUF_FeS_clus_asmbl_SufBD_core"/>
</dbReference>
<gene>
    <name evidence="2" type="ORF">ENT37_04260</name>
</gene>
<protein>
    <recommendedName>
        <fullName evidence="1">SUF system FeS cluster assembly SufBD core domain-containing protein</fullName>
    </recommendedName>
</protein>
<dbReference type="InterPro" id="IPR037284">
    <property type="entry name" value="SUF_FeS_clus_asmbl_SufBD_sf"/>
</dbReference>
<organism evidence="2">
    <name type="scientific">Anaerolinea thermolimosa</name>
    <dbReference type="NCBI Taxonomy" id="229919"/>
    <lineage>
        <taxon>Bacteria</taxon>
        <taxon>Bacillati</taxon>
        <taxon>Chloroflexota</taxon>
        <taxon>Anaerolineae</taxon>
        <taxon>Anaerolineales</taxon>
        <taxon>Anaerolineaceae</taxon>
        <taxon>Anaerolinea</taxon>
    </lineage>
</organism>
<evidence type="ECO:0000259" key="1">
    <source>
        <dbReference type="Pfam" id="PF01458"/>
    </source>
</evidence>
<evidence type="ECO:0000313" key="2">
    <source>
        <dbReference type="EMBL" id="HGS21064.1"/>
    </source>
</evidence>
<dbReference type="GO" id="GO:0016226">
    <property type="term" value="P:iron-sulfur cluster assembly"/>
    <property type="evidence" value="ECO:0007669"/>
    <property type="project" value="InterPro"/>
</dbReference>
<dbReference type="AlphaFoldDB" id="A0A7C4PJM8"/>
<sequence length="195" mass="21244">MNASIHIGRNASLTYTEVHYHGQTGGIEVLPVSRIAVEEGGQFTSNFVLTRGRIGRLAIDYRVDVGKDAAAELVTKAYGSSDDQVKVMEYIRLNGENARGLAKSRVALIGRATSEVNTTTEGNAPRARGHMDCTEIVRDQVIAANNPVVRVTNAKAQVTHEAAIGTVNRREMETLMVRGLDENEAVDLIIRAMIR</sequence>
<proteinExistence type="predicted"/>
<feature type="domain" description="SUF system FeS cluster assembly SufBD core" evidence="1">
    <location>
        <begin position="4"/>
        <end position="192"/>
    </location>
</feature>
<accession>A0A7C4PJM8</accession>
<dbReference type="PANTHER" id="PTHR30508:SF6">
    <property type="entry name" value="UPF0051 PROTEIN MJ0034"/>
    <property type="match status" value="1"/>
</dbReference>
<name>A0A7C4PJM8_9CHLR</name>